<dbReference type="GO" id="GO:0051267">
    <property type="term" value="F:CP2 mannose-ethanolamine phosphotransferase activity"/>
    <property type="evidence" value="ECO:0007669"/>
    <property type="project" value="TreeGrafter"/>
</dbReference>
<dbReference type="SUPFAM" id="SSF53649">
    <property type="entry name" value="Alkaline phosphatase-like"/>
    <property type="match status" value="1"/>
</dbReference>
<dbReference type="InterPro" id="IPR002591">
    <property type="entry name" value="Phosphodiest/P_Trfase"/>
</dbReference>
<evidence type="ECO:0000256" key="4">
    <source>
        <dbReference type="ARBA" id="ARBA00022502"/>
    </source>
</evidence>
<comment type="subcellular location">
    <subcellularLocation>
        <location evidence="1">Endoplasmic reticulum membrane</location>
        <topology evidence="1">Multi-pass membrane protein</topology>
    </subcellularLocation>
</comment>
<reference evidence="13 14" key="1">
    <citation type="journal article" date="2018" name="Gigascience">
        <title>Genomes of trombidid mites reveal novel predicted allergens and laterally-transferred genes associated with secondary metabolism.</title>
        <authorList>
            <person name="Dong X."/>
            <person name="Chaisiri K."/>
            <person name="Xia D."/>
            <person name="Armstrong S.D."/>
            <person name="Fang Y."/>
            <person name="Donnelly M.J."/>
            <person name="Kadowaki T."/>
            <person name="McGarry J.W."/>
            <person name="Darby A.C."/>
            <person name="Makepeace B.L."/>
        </authorList>
    </citation>
    <scope>NUCLEOTIDE SEQUENCE [LARGE SCALE GENOMIC DNA]</scope>
    <source>
        <strain evidence="13">UoL-UT</strain>
    </source>
</reference>
<dbReference type="VEuPathDB" id="VectorBase:LDEU004948"/>
<dbReference type="GO" id="GO:0006506">
    <property type="term" value="P:GPI anchor biosynthetic process"/>
    <property type="evidence" value="ECO:0007669"/>
    <property type="project" value="UniProtKB-UniPathway"/>
</dbReference>
<accession>A0A443SHX3</accession>
<comment type="caution">
    <text evidence="13">The sequence shown here is derived from an EMBL/GenBank/DDBJ whole genome shotgun (WGS) entry which is preliminary data.</text>
</comment>
<evidence type="ECO:0000313" key="14">
    <source>
        <dbReference type="Proteomes" id="UP000288716"/>
    </source>
</evidence>
<feature type="transmembrane region" description="Helical" evidence="11">
    <location>
        <begin position="428"/>
        <end position="450"/>
    </location>
</feature>
<keyword evidence="8 11" id="KW-1133">Transmembrane helix</keyword>
<feature type="transmembrane region" description="Helical" evidence="11">
    <location>
        <begin position="650"/>
        <end position="667"/>
    </location>
</feature>
<evidence type="ECO:0000256" key="6">
    <source>
        <dbReference type="ARBA" id="ARBA00022692"/>
    </source>
</evidence>
<dbReference type="STRING" id="299467.A0A443SHX3"/>
<dbReference type="Pfam" id="PF19316">
    <property type="entry name" value="PIGO_PIGG"/>
    <property type="match status" value="1"/>
</dbReference>
<keyword evidence="9 11" id="KW-0472">Membrane</keyword>
<dbReference type="PANTHER" id="PTHR23072:SF0">
    <property type="entry name" value="GPI ETHANOLAMINE PHOSPHATE TRANSFERASE 2"/>
    <property type="match status" value="1"/>
</dbReference>
<evidence type="ECO:0000256" key="9">
    <source>
        <dbReference type="ARBA" id="ARBA00023136"/>
    </source>
</evidence>
<keyword evidence="4" id="KW-0337">GPI-anchor biosynthesis</keyword>
<keyword evidence="14" id="KW-1185">Reference proteome</keyword>
<dbReference type="AlphaFoldDB" id="A0A443SHX3"/>
<feature type="transmembrane region" description="Helical" evidence="11">
    <location>
        <begin position="856"/>
        <end position="877"/>
    </location>
</feature>
<feature type="domain" description="GPI ethanolamine phosphate transferase 2 C-terminal" evidence="12">
    <location>
        <begin position="637"/>
        <end position="864"/>
    </location>
</feature>
<evidence type="ECO:0000256" key="2">
    <source>
        <dbReference type="ARBA" id="ARBA00004687"/>
    </source>
</evidence>
<feature type="transmembrane region" description="Helical" evidence="11">
    <location>
        <begin position="738"/>
        <end position="754"/>
    </location>
</feature>
<dbReference type="UniPathway" id="UPA00196"/>
<dbReference type="Pfam" id="PF01663">
    <property type="entry name" value="Phosphodiest"/>
    <property type="match status" value="1"/>
</dbReference>
<dbReference type="GO" id="GO:0005789">
    <property type="term" value="C:endoplasmic reticulum membrane"/>
    <property type="evidence" value="ECO:0007669"/>
    <property type="project" value="UniProtKB-SubCell"/>
</dbReference>
<gene>
    <name evidence="13" type="ORF">B4U80_02219</name>
</gene>
<feature type="transmembrane region" description="Helical" evidence="11">
    <location>
        <begin position="611"/>
        <end position="630"/>
    </location>
</feature>
<proteinExistence type="inferred from homology"/>
<keyword evidence="5 13" id="KW-0808">Transferase</keyword>
<name>A0A443SHX3_9ACAR</name>
<dbReference type="PANTHER" id="PTHR23072">
    <property type="entry name" value="PHOSPHATIDYLINOSITOL GLYCAN-RELATED"/>
    <property type="match status" value="1"/>
</dbReference>
<feature type="transmembrane region" description="Helical" evidence="11">
    <location>
        <begin position="774"/>
        <end position="798"/>
    </location>
</feature>
<dbReference type="InterPro" id="IPR039527">
    <property type="entry name" value="PIGG/GPI7"/>
</dbReference>
<evidence type="ECO:0000256" key="3">
    <source>
        <dbReference type="ARBA" id="ARBA00005315"/>
    </source>
</evidence>
<evidence type="ECO:0000259" key="12">
    <source>
        <dbReference type="Pfam" id="PF19316"/>
    </source>
</evidence>
<organism evidence="13 14">
    <name type="scientific">Leptotrombidium deliense</name>
    <dbReference type="NCBI Taxonomy" id="299467"/>
    <lineage>
        <taxon>Eukaryota</taxon>
        <taxon>Metazoa</taxon>
        <taxon>Ecdysozoa</taxon>
        <taxon>Arthropoda</taxon>
        <taxon>Chelicerata</taxon>
        <taxon>Arachnida</taxon>
        <taxon>Acari</taxon>
        <taxon>Acariformes</taxon>
        <taxon>Trombidiformes</taxon>
        <taxon>Prostigmata</taxon>
        <taxon>Anystina</taxon>
        <taxon>Parasitengona</taxon>
        <taxon>Trombiculoidea</taxon>
        <taxon>Trombiculidae</taxon>
        <taxon>Leptotrombidium</taxon>
    </lineage>
</organism>
<dbReference type="Gene3D" id="3.40.720.10">
    <property type="entry name" value="Alkaline Phosphatase, subunit A"/>
    <property type="match status" value="1"/>
</dbReference>
<sequence>MRVVVVTLAQIIAMIIFAFGYFAVDEKIADGNTDDWVNKHTLETTKLYLKSIDQRCHESLENGIFDKFVFIVIDALRSDFVPAIDNRFEANMPFTEQLIKDKLAIAMTSKAQTPTVTMPRIKALLSGTHPNFLDLIFNLKATKFGDDNVIDRSVIKNKRIVFYGDDTWLQMFPENMFIRSNVTRSFFATDYTTVDTNVTENMKPELMRLNTWDYLILHYLGVDHIGHAHGGAKSSLLPAKLIEMDNVVKLIYEKLRLHDKRYLIVITGDHGMTEAGNHGGSTDDETNTAMIFIDTKASKSHENVNIESLSSERVRQVDFAATLSSLLGLPIPLKSVGKIILPVIRAYEPSLTKRLCHFHQNSVQMLKISLPVMTTHMRSHIEETLKKHSLYLSDNLSASDGEIIETEYVRLMNSMQLMLIEEKSHRNFWPLFISQTLNILVLVSLASFLAKSEFHLLRELWHDRLVLISLVILFMHAILLSSTSFIEMEQFFWSYISLSIASIITMCNTQALRRAFRTLNYVLVMNKKHDREVDGTVNKDYVNYLKLKVLAGVALVCVVRLSSSWHSVDYDITKWLNEKNNSCKLTALAIMSMFSMSSTISINYIGKQRVVFIAGLFWVYLFRCDTGFLLPSIFQGSLVSNIAAVHKARIAYLHIAVILLIPFVNRLNLGKYFSSSFEIKKQTFTSAIFASICCGWLLLIALLSSVCNIPLIALHVIMERLVHFCIAERGQSQSEIRYALIYVIFAMSAFYSTGNSNSISTIDVAPGYVGLSDYNVFVVGSLVTANAYSLYTFWYLMLFIRLTNNLNRTKSLSLTRFDALINLLLSIRFCVVNYYEIIAIILQNHLFIWTVICPKFLYEAFTTLLTIVLLLSFKLIIKAM</sequence>
<keyword evidence="10" id="KW-0325">Glycoprotein</keyword>
<comment type="pathway">
    <text evidence="2">Glycolipid biosynthesis; glycosylphosphatidylinositol-anchor biosynthesis.</text>
</comment>
<feature type="transmembrane region" description="Helical" evidence="11">
    <location>
        <begin position="585"/>
        <end position="605"/>
    </location>
</feature>
<dbReference type="InterPro" id="IPR045687">
    <property type="entry name" value="PIGG/GPI7_C"/>
</dbReference>
<feature type="transmembrane region" description="Helical" evidence="11">
    <location>
        <begin position="492"/>
        <end position="512"/>
    </location>
</feature>
<dbReference type="OrthoDB" id="272139at2759"/>
<evidence type="ECO:0000256" key="5">
    <source>
        <dbReference type="ARBA" id="ARBA00022679"/>
    </source>
</evidence>
<evidence type="ECO:0000313" key="13">
    <source>
        <dbReference type="EMBL" id="RWS27092.1"/>
    </source>
</evidence>
<feature type="transmembrane region" description="Helical" evidence="11">
    <location>
        <begin position="465"/>
        <end position="486"/>
    </location>
</feature>
<dbReference type="InterPro" id="IPR017850">
    <property type="entry name" value="Alkaline_phosphatase_core_sf"/>
</dbReference>
<evidence type="ECO:0000256" key="1">
    <source>
        <dbReference type="ARBA" id="ARBA00004477"/>
    </source>
</evidence>
<comment type="similarity">
    <text evidence="3">Belongs to the PIGG/PIGN/PIGO family. PIGG subfamily.</text>
</comment>
<dbReference type="InterPro" id="IPR037674">
    <property type="entry name" value="PIG-G_N"/>
</dbReference>
<evidence type="ECO:0000256" key="10">
    <source>
        <dbReference type="ARBA" id="ARBA00023180"/>
    </source>
</evidence>
<keyword evidence="6 11" id="KW-0812">Transmembrane</keyword>
<feature type="transmembrane region" description="Helical" evidence="11">
    <location>
        <begin position="819"/>
        <end position="844"/>
    </location>
</feature>
<keyword evidence="7" id="KW-0256">Endoplasmic reticulum</keyword>
<evidence type="ECO:0000256" key="7">
    <source>
        <dbReference type="ARBA" id="ARBA00022824"/>
    </source>
</evidence>
<dbReference type="EMBL" id="NCKV01002260">
    <property type="protein sequence ID" value="RWS27092.1"/>
    <property type="molecule type" value="Genomic_DNA"/>
</dbReference>
<protein>
    <submittedName>
        <fullName evidence="13">GPI ethanolamine phosphate transferase 2-like isoform X2</fullName>
    </submittedName>
</protein>
<dbReference type="CDD" id="cd16024">
    <property type="entry name" value="GPI_EPT_2"/>
    <property type="match status" value="1"/>
</dbReference>
<feature type="transmembrane region" description="Helical" evidence="11">
    <location>
        <begin position="687"/>
        <end position="717"/>
    </location>
</feature>
<evidence type="ECO:0000256" key="11">
    <source>
        <dbReference type="SAM" id="Phobius"/>
    </source>
</evidence>
<dbReference type="Proteomes" id="UP000288716">
    <property type="component" value="Unassembled WGS sequence"/>
</dbReference>
<evidence type="ECO:0000256" key="8">
    <source>
        <dbReference type="ARBA" id="ARBA00022989"/>
    </source>
</evidence>